<dbReference type="RefSeq" id="WP_003243716.1">
    <property type="nucleotide sequence ID" value="NC_000964.3"/>
</dbReference>
<protein>
    <recommendedName>
        <fullName evidence="2">DNA primase/polymerase bifunctional N-terminal domain-containing protein</fullName>
    </recommendedName>
</protein>
<gene>
    <name evidence="1" type="ORF">HIR78_03470</name>
</gene>
<evidence type="ECO:0008006" key="2">
    <source>
        <dbReference type="Google" id="ProtNLM"/>
    </source>
</evidence>
<dbReference type="AlphaFoldDB" id="A0A6M4JJ33"/>
<dbReference type="EMBL" id="CP052842">
    <property type="protein sequence ID" value="QJP87140.1"/>
    <property type="molecule type" value="Genomic_DNA"/>
</dbReference>
<reference evidence="1" key="1">
    <citation type="submission" date="2020-04" db="EMBL/GenBank/DDBJ databases">
        <title>Phage recombination drives evolution of spore-forming Bacilli.</title>
        <authorList>
            <person name="Dragos A."/>
            <person name="Kovacs A.T."/>
        </authorList>
    </citation>
    <scope>NUCLEOTIDE SEQUENCE</scope>
    <source>
        <strain evidence="1">168</strain>
    </source>
</reference>
<dbReference type="KEGG" id="bsu:BSU06040"/>
<accession>A0A6M4JJ33</accession>
<name>A0A6M4JJ33_BACSU</name>
<organism evidence="1">
    <name type="scientific">Bacillus subtilis (strain 168)</name>
    <dbReference type="NCBI Taxonomy" id="224308"/>
    <lineage>
        <taxon>Bacteria</taxon>
        <taxon>Bacillati</taxon>
        <taxon>Bacillota</taxon>
        <taxon>Bacilli</taxon>
        <taxon>Bacillales</taxon>
        <taxon>Bacillaceae</taxon>
        <taxon>Bacillus</taxon>
    </lineage>
</organism>
<dbReference type="OrthoDB" id="9763644at2"/>
<evidence type="ECO:0000313" key="1">
    <source>
        <dbReference type="EMBL" id="QJP87140.1"/>
    </source>
</evidence>
<proteinExistence type="predicted"/>
<sequence length="126" mass="13831">MLSDNNFVSETLENVQYLLPGAKVIKLRGYSRAHKVYTIAKSPVEKWKVAAGLSGSEIAILIRKGHWIGASIPAGGIVIDIDDSKQGELVKGLLDAQNFHCHCIRTLMGGSLFLRITNMGKRKLNK</sequence>